<feature type="domain" description="BPTI/Kunitz inhibitor" evidence="6">
    <location>
        <begin position="849"/>
        <end position="899"/>
    </location>
</feature>
<dbReference type="eggNOG" id="KOG4597">
    <property type="taxonomic scope" value="Eukaryota"/>
</dbReference>
<dbReference type="SMART" id="SM00214">
    <property type="entry name" value="VWC"/>
    <property type="match status" value="2"/>
</dbReference>
<feature type="domain" description="BPTI/Kunitz inhibitor" evidence="6">
    <location>
        <begin position="189"/>
        <end position="242"/>
    </location>
</feature>
<dbReference type="FunFam" id="4.10.410.10:FF:000020">
    <property type="entry name" value="Collagen, type VI, alpha 3"/>
    <property type="match status" value="4"/>
</dbReference>
<dbReference type="GO" id="GO:0004867">
    <property type="term" value="F:serine-type endopeptidase inhibitor activity"/>
    <property type="evidence" value="ECO:0000318"/>
    <property type="project" value="GO_Central"/>
</dbReference>
<dbReference type="InterPro" id="IPR002223">
    <property type="entry name" value="Kunitz_BPTI"/>
</dbReference>
<evidence type="ECO:0000256" key="1">
    <source>
        <dbReference type="ARBA" id="ARBA00022690"/>
    </source>
</evidence>
<dbReference type="CDD" id="cd00109">
    <property type="entry name" value="Kunitz-type"/>
    <property type="match status" value="8"/>
</dbReference>
<dbReference type="FunFam" id="4.10.410.10:FF:000046">
    <property type="entry name" value="AGAP011765-PA"/>
    <property type="match status" value="1"/>
</dbReference>
<evidence type="ECO:0000313" key="8">
    <source>
        <dbReference type="Proteomes" id="UP000000305"/>
    </source>
</evidence>
<keyword evidence="1" id="KW-0646">Protease inhibitor</keyword>
<dbReference type="MEROPS" id="I02.960"/>
<feature type="chain" id="PRO_5003240343" description="Tissue factor pathway inhibitor" evidence="4">
    <location>
        <begin position="18"/>
        <end position="1159"/>
    </location>
</feature>
<dbReference type="GO" id="GO:0005615">
    <property type="term" value="C:extracellular space"/>
    <property type="evidence" value="ECO:0000318"/>
    <property type="project" value="GO_Central"/>
</dbReference>
<keyword evidence="3" id="KW-1015">Disulfide bond</keyword>
<dbReference type="InterPro" id="IPR036880">
    <property type="entry name" value="Kunitz_BPTI_sf"/>
</dbReference>
<feature type="domain" description="BPTI/Kunitz inhibitor" evidence="6">
    <location>
        <begin position="659"/>
        <end position="709"/>
    </location>
</feature>
<evidence type="ECO:0000256" key="3">
    <source>
        <dbReference type="ARBA" id="ARBA00023157"/>
    </source>
</evidence>
<proteinExistence type="predicted"/>
<keyword evidence="8" id="KW-1185">Reference proteome</keyword>
<dbReference type="InterPro" id="IPR001007">
    <property type="entry name" value="VWF_dom"/>
</dbReference>
<dbReference type="PANTHER" id="PTHR10083:SF374">
    <property type="entry name" value="BPTI_KUNITZ INHIBITOR DOMAIN-CONTAINING PROTEIN"/>
    <property type="match status" value="1"/>
</dbReference>
<dbReference type="PANTHER" id="PTHR10083">
    <property type="entry name" value="KUNITZ-TYPE PROTEASE INHIBITOR-RELATED"/>
    <property type="match status" value="1"/>
</dbReference>
<accession>E9GHG8</accession>
<dbReference type="PROSITE" id="PS50279">
    <property type="entry name" value="BPTI_KUNITZ_2"/>
    <property type="match status" value="8"/>
</dbReference>
<dbReference type="FunFam" id="4.10.410.10:FF:000056">
    <property type="entry name" value="Uncharacterized protein"/>
    <property type="match status" value="3"/>
</dbReference>
<dbReference type="OrthoDB" id="365605at2759"/>
<dbReference type="HOGENOM" id="CLU_275482_0_0_1"/>
<name>E9GHG8_DAPPU</name>
<dbReference type="PROSITE" id="PS50184">
    <property type="entry name" value="VWFC_2"/>
    <property type="match status" value="1"/>
</dbReference>
<dbReference type="PROSITE" id="PS00280">
    <property type="entry name" value="BPTI_KUNITZ_1"/>
    <property type="match status" value="4"/>
</dbReference>
<keyword evidence="4" id="KW-0732">Signal</keyword>
<gene>
    <name evidence="7" type="ORF">DAPPUDRAFT_224348</name>
</gene>
<evidence type="ECO:0000256" key="2">
    <source>
        <dbReference type="ARBA" id="ARBA00022900"/>
    </source>
</evidence>
<feature type="domain" description="BPTI/Kunitz inhibitor" evidence="6">
    <location>
        <begin position="105"/>
        <end position="155"/>
    </location>
</feature>
<feature type="domain" description="VWFC" evidence="5">
    <location>
        <begin position="457"/>
        <end position="533"/>
    </location>
</feature>
<dbReference type="Gene3D" id="4.10.410.10">
    <property type="entry name" value="Pancreatic trypsin inhibitor Kunitz domain"/>
    <property type="match status" value="8"/>
</dbReference>
<feature type="signal peptide" evidence="4">
    <location>
        <begin position="1"/>
        <end position="17"/>
    </location>
</feature>
<dbReference type="InterPro" id="IPR050098">
    <property type="entry name" value="TFPI/VKTCI-like"/>
</dbReference>
<dbReference type="PRINTS" id="PR00759">
    <property type="entry name" value="BASICPTASE"/>
</dbReference>
<dbReference type="SUPFAM" id="SSF57362">
    <property type="entry name" value="BPTI-like"/>
    <property type="match status" value="8"/>
</dbReference>
<dbReference type="PhylomeDB" id="E9GHG8"/>
<evidence type="ECO:0000259" key="6">
    <source>
        <dbReference type="PROSITE" id="PS50279"/>
    </source>
</evidence>
<evidence type="ECO:0008006" key="9">
    <source>
        <dbReference type="Google" id="ProtNLM"/>
    </source>
</evidence>
<dbReference type="EMBL" id="GL732545">
    <property type="protein sequence ID" value="EFX81066.1"/>
    <property type="molecule type" value="Genomic_DNA"/>
</dbReference>
<dbReference type="STRING" id="6669.E9GHG8"/>
<evidence type="ECO:0000313" key="7">
    <source>
        <dbReference type="EMBL" id="EFX81066.1"/>
    </source>
</evidence>
<dbReference type="SMART" id="SM00131">
    <property type="entry name" value="KU"/>
    <property type="match status" value="8"/>
</dbReference>
<evidence type="ECO:0000256" key="4">
    <source>
        <dbReference type="SAM" id="SignalP"/>
    </source>
</evidence>
<dbReference type="KEGG" id="dpx:DAPPUDRAFT_224348"/>
<dbReference type="InParanoid" id="E9GHG8"/>
<sequence>MLRKIVFLLCATSAVLAIPRPGVKGEIKADVDVCSLPPVNPSPIACSGLIPRWTYNAKAGLCEKYTYGGCFGTENLFKNEFACLAKCNKEGLEKKISEIDATAPCMQPKATGNCRAFIPSFFFDTQTGLCTSFTYTGCGGNDNNFSSEDECDLKCNGLQGPVKPPPAAADDSAAPLVAAEKELTKQEKCSLPPVNPSPFSCLAFIPSWTFNSTTGECQSYVYGGCGKTANLYNSHDECNTACGPDPSVILPTEPSELMKPDSKCTLPPVTPSPFSCLAAIPSWTFNSTAGKCESYLYGGCGKTANLFNSQDDCNAACGPKPSISNFVKGQHAYRMRMNFPLLYNEGILQPRQEICQSPVVKGPCFALWKRFAFIKEKNRCELFYFGGCQGNRNNFRTADDCYKTCGGDEPNTTPECSEVTCPVSNKRFIERGCRPEYKGKACCPTRFVCPEEKSVEGVCRYRDVSYLIGQEISQLNQDDACKTGCTCEASVNHRGGAKIKCNQIYCDMPFPPQEEGCVLVTPPGACCPSYKCPEKRPEQEGPRDDICVFNGKEYLKGQSIPSGQPCKWCTCVDGFNGLDGPGCREAHCVVENRIGCVPVYAPGYISFDLFLVSAAELKENKTRIIQIPPEAGKQGVTTLPMELGKARSLAPKVISSDLCFLPKVIGPCKMSRPSFHFDATKGDCRPFLYGGCKGNENRFETLEACLDTCSSVASPGTRVIRIEPQTGHQGVTTLPFALGSEDSPSRVINVQPEPGRKGVSTLPIALSRSGNAQPESIARTRPSVCLQPKVTGPCRGLETNYFFDSTKEKCLAFNYGGCEGNDNRFETLEKCRQVCGEIVNEPVDQFARCKLPADVGMCRGFAQRFFYDNADKECKPFTYGGCLGNANNFPSQEECHSACAPPVIDAKARARARARARFGIPGDEEPVTTNVIDTSAEGTCQFGNVTVKVGERLVDSETPCEECHCSTPPELTCVTQSCPPPPMVASAICQPEFVDGQCCPNYGCVSANPPSIDVCEGIKCEEEEHCEVQSQESVDGEWLPPIGVCVKNAMLADDAAGDTTEFTTESLATVSPMKTNKCAKEFCPPPPLLGSAICRPVNIPGQCCPSYSCVSANPPSINVCQEVICDEDEHCEVQAQESQDGSWLPPIGVCITDSTSIPL</sequence>
<dbReference type="InterPro" id="IPR020901">
    <property type="entry name" value="Prtase_inh_Kunz-CS"/>
</dbReference>
<dbReference type="AlphaFoldDB" id="E9GHG8"/>
<organism evidence="7 8">
    <name type="scientific">Daphnia pulex</name>
    <name type="common">Water flea</name>
    <dbReference type="NCBI Taxonomy" id="6669"/>
    <lineage>
        <taxon>Eukaryota</taxon>
        <taxon>Metazoa</taxon>
        <taxon>Ecdysozoa</taxon>
        <taxon>Arthropoda</taxon>
        <taxon>Crustacea</taxon>
        <taxon>Branchiopoda</taxon>
        <taxon>Diplostraca</taxon>
        <taxon>Cladocera</taxon>
        <taxon>Anomopoda</taxon>
        <taxon>Daphniidae</taxon>
        <taxon>Daphnia</taxon>
    </lineage>
</organism>
<reference evidence="7 8" key="1">
    <citation type="journal article" date="2011" name="Science">
        <title>The ecoresponsive genome of Daphnia pulex.</title>
        <authorList>
            <person name="Colbourne J.K."/>
            <person name="Pfrender M.E."/>
            <person name="Gilbert D."/>
            <person name="Thomas W.K."/>
            <person name="Tucker A."/>
            <person name="Oakley T.H."/>
            <person name="Tokishita S."/>
            <person name="Aerts A."/>
            <person name="Arnold G.J."/>
            <person name="Basu M.K."/>
            <person name="Bauer D.J."/>
            <person name="Caceres C.E."/>
            <person name="Carmel L."/>
            <person name="Casola C."/>
            <person name="Choi J.H."/>
            <person name="Detter J.C."/>
            <person name="Dong Q."/>
            <person name="Dusheyko S."/>
            <person name="Eads B.D."/>
            <person name="Frohlich T."/>
            <person name="Geiler-Samerotte K.A."/>
            <person name="Gerlach D."/>
            <person name="Hatcher P."/>
            <person name="Jogdeo S."/>
            <person name="Krijgsveld J."/>
            <person name="Kriventseva E.V."/>
            <person name="Kultz D."/>
            <person name="Laforsch C."/>
            <person name="Lindquist E."/>
            <person name="Lopez J."/>
            <person name="Manak J.R."/>
            <person name="Muller J."/>
            <person name="Pangilinan J."/>
            <person name="Patwardhan R.P."/>
            <person name="Pitluck S."/>
            <person name="Pritham E.J."/>
            <person name="Rechtsteiner A."/>
            <person name="Rho M."/>
            <person name="Rogozin I.B."/>
            <person name="Sakarya O."/>
            <person name="Salamov A."/>
            <person name="Schaack S."/>
            <person name="Shapiro H."/>
            <person name="Shiga Y."/>
            <person name="Skalitzky C."/>
            <person name="Smith Z."/>
            <person name="Souvorov A."/>
            <person name="Sung W."/>
            <person name="Tang Z."/>
            <person name="Tsuchiya D."/>
            <person name="Tu H."/>
            <person name="Vos H."/>
            <person name="Wang M."/>
            <person name="Wolf Y.I."/>
            <person name="Yamagata H."/>
            <person name="Yamada T."/>
            <person name="Ye Y."/>
            <person name="Shaw J.R."/>
            <person name="Andrews J."/>
            <person name="Crease T.J."/>
            <person name="Tang H."/>
            <person name="Lucas S.M."/>
            <person name="Robertson H.M."/>
            <person name="Bork P."/>
            <person name="Koonin E.V."/>
            <person name="Zdobnov E.M."/>
            <person name="Grigoriev I.V."/>
            <person name="Lynch M."/>
            <person name="Boore J.L."/>
        </authorList>
    </citation>
    <scope>NUCLEOTIDE SEQUENCE [LARGE SCALE GENOMIC DNA]</scope>
</reference>
<dbReference type="OMA" id="WVLKWNY"/>
<protein>
    <recommendedName>
        <fullName evidence="9">Tissue factor pathway inhibitor</fullName>
    </recommendedName>
</protein>
<evidence type="ECO:0000259" key="5">
    <source>
        <dbReference type="PROSITE" id="PS50184"/>
    </source>
</evidence>
<dbReference type="Proteomes" id="UP000000305">
    <property type="component" value="Unassembled WGS sequence"/>
</dbReference>
<feature type="domain" description="BPTI/Kunitz inhibitor" evidence="6">
    <location>
        <begin position="785"/>
        <end position="835"/>
    </location>
</feature>
<feature type="domain" description="BPTI/Kunitz inhibitor" evidence="6">
    <location>
        <begin position="355"/>
        <end position="405"/>
    </location>
</feature>
<keyword evidence="2" id="KW-0722">Serine protease inhibitor</keyword>
<dbReference type="Pfam" id="PF00014">
    <property type="entry name" value="Kunitz_BPTI"/>
    <property type="match status" value="8"/>
</dbReference>
<feature type="domain" description="BPTI/Kunitz inhibitor" evidence="6">
    <location>
        <begin position="34"/>
        <end position="87"/>
    </location>
</feature>
<feature type="domain" description="BPTI/Kunitz inhibitor" evidence="6">
    <location>
        <begin position="264"/>
        <end position="317"/>
    </location>
</feature>